<organism evidence="1 2">
    <name type="scientific">Dendrothele bispora (strain CBS 962.96)</name>
    <dbReference type="NCBI Taxonomy" id="1314807"/>
    <lineage>
        <taxon>Eukaryota</taxon>
        <taxon>Fungi</taxon>
        <taxon>Dikarya</taxon>
        <taxon>Basidiomycota</taxon>
        <taxon>Agaricomycotina</taxon>
        <taxon>Agaricomycetes</taxon>
        <taxon>Agaricomycetidae</taxon>
        <taxon>Agaricales</taxon>
        <taxon>Agaricales incertae sedis</taxon>
        <taxon>Dendrothele</taxon>
    </lineage>
</organism>
<accession>A0A4S8KQ37</accession>
<protein>
    <submittedName>
        <fullName evidence="1">Uncharacterized protein</fullName>
    </submittedName>
</protein>
<dbReference type="Proteomes" id="UP000297245">
    <property type="component" value="Unassembled WGS sequence"/>
</dbReference>
<sequence>MLLISNHGFTRYSLILVEALVEVERETEPVCIARYSGFLDDDPGCRQPELSAVTI</sequence>
<keyword evidence="2" id="KW-1185">Reference proteome</keyword>
<feature type="non-terminal residue" evidence="1">
    <location>
        <position position="55"/>
    </location>
</feature>
<reference evidence="1 2" key="1">
    <citation type="journal article" date="2019" name="Nat. Ecol. Evol.">
        <title>Megaphylogeny resolves global patterns of mushroom evolution.</title>
        <authorList>
            <person name="Varga T."/>
            <person name="Krizsan K."/>
            <person name="Foldi C."/>
            <person name="Dima B."/>
            <person name="Sanchez-Garcia M."/>
            <person name="Sanchez-Ramirez S."/>
            <person name="Szollosi G.J."/>
            <person name="Szarkandi J.G."/>
            <person name="Papp V."/>
            <person name="Albert L."/>
            <person name="Andreopoulos W."/>
            <person name="Angelini C."/>
            <person name="Antonin V."/>
            <person name="Barry K.W."/>
            <person name="Bougher N.L."/>
            <person name="Buchanan P."/>
            <person name="Buyck B."/>
            <person name="Bense V."/>
            <person name="Catcheside P."/>
            <person name="Chovatia M."/>
            <person name="Cooper J."/>
            <person name="Damon W."/>
            <person name="Desjardin D."/>
            <person name="Finy P."/>
            <person name="Geml J."/>
            <person name="Haridas S."/>
            <person name="Hughes K."/>
            <person name="Justo A."/>
            <person name="Karasinski D."/>
            <person name="Kautmanova I."/>
            <person name="Kiss B."/>
            <person name="Kocsube S."/>
            <person name="Kotiranta H."/>
            <person name="LaButti K.M."/>
            <person name="Lechner B.E."/>
            <person name="Liimatainen K."/>
            <person name="Lipzen A."/>
            <person name="Lukacs Z."/>
            <person name="Mihaltcheva S."/>
            <person name="Morgado L.N."/>
            <person name="Niskanen T."/>
            <person name="Noordeloos M.E."/>
            <person name="Ohm R.A."/>
            <person name="Ortiz-Santana B."/>
            <person name="Ovrebo C."/>
            <person name="Racz N."/>
            <person name="Riley R."/>
            <person name="Savchenko A."/>
            <person name="Shiryaev A."/>
            <person name="Soop K."/>
            <person name="Spirin V."/>
            <person name="Szebenyi C."/>
            <person name="Tomsovsky M."/>
            <person name="Tulloss R.E."/>
            <person name="Uehling J."/>
            <person name="Grigoriev I.V."/>
            <person name="Vagvolgyi C."/>
            <person name="Papp T."/>
            <person name="Martin F.M."/>
            <person name="Miettinen O."/>
            <person name="Hibbett D.S."/>
            <person name="Nagy L.G."/>
        </authorList>
    </citation>
    <scope>NUCLEOTIDE SEQUENCE [LARGE SCALE GENOMIC DNA]</scope>
    <source>
        <strain evidence="1 2">CBS 962.96</strain>
    </source>
</reference>
<dbReference type="EMBL" id="ML180351">
    <property type="protein sequence ID" value="THU77740.1"/>
    <property type="molecule type" value="Genomic_DNA"/>
</dbReference>
<evidence type="ECO:0000313" key="1">
    <source>
        <dbReference type="EMBL" id="THU77740.1"/>
    </source>
</evidence>
<gene>
    <name evidence="1" type="ORF">K435DRAFT_786580</name>
</gene>
<dbReference type="AlphaFoldDB" id="A0A4S8KQ37"/>
<proteinExistence type="predicted"/>
<evidence type="ECO:0000313" key="2">
    <source>
        <dbReference type="Proteomes" id="UP000297245"/>
    </source>
</evidence>
<name>A0A4S8KQ37_DENBC</name>